<dbReference type="Gene3D" id="3.30.710.10">
    <property type="entry name" value="Potassium Channel Kv1.1, Chain A"/>
    <property type="match status" value="1"/>
</dbReference>
<proteinExistence type="predicted"/>
<name>A0A9P0E203_NEZVI</name>
<accession>A0A9P0E203</accession>
<dbReference type="SUPFAM" id="SSF54695">
    <property type="entry name" value="POZ domain"/>
    <property type="match status" value="1"/>
</dbReference>
<dbReference type="EMBL" id="OV725077">
    <property type="protein sequence ID" value="CAH1390251.1"/>
    <property type="molecule type" value="Genomic_DNA"/>
</dbReference>
<protein>
    <recommendedName>
        <fullName evidence="1">BTB domain-containing protein</fullName>
    </recommendedName>
</protein>
<sequence length="617" mass="70625">MCDVKKFDIVSNLHIEDAQPENGEINHMSYLSDHIGALFLCDEYSDVSFKVDNETIHAHKVVLAACSDYFRALLYGGMKESQQSEIEIIGTNVNAFKSLLKYIYTGKLSLSSLKEDAILDILGLAHQYGFIQLEKAICDYLVKSITNENVFSIYDAARLYQLDIVIETCKKFIDQVFAPNLSKAENPKNFVNLSADGLKEIIERDSFYAPEVDIFQMVEAWAVANNMKGMPQLADVLSAVRFELMTPRDLFSVVRPTGFVPSDTILDALQLQTNARNSSLKYRGLLIQNENLAVSRFGTKVLQGEMRSALLDGNTFHYDMEKGYTRHHINEVEDHGILIRLGTQALVNHIKMLLWDKDLRSYSYYIEVSMDQNDWVRVIDYSTFYCRSWQKLYFEPRVVQYIRIVGTHNTVNLVFHVVSFEVMYITDLPKTINGLVKPTYNVATTCESATVVEGVSRSRNALLDGNTKTYDWNYGYTCHQIGSGNILVQLGQPYLVDSMRLLLWDCDDRNYHYYIEVSVNRRDWEKVCDKRDQLCRSWQYISFEMRPVVFIRIIGTYNTANEVFHCVHLECPAVTDKEENCYNGIPVEASLPNNEEPAEDGAAVIMNISQIFSEDSD</sequence>
<dbReference type="Proteomes" id="UP001152798">
    <property type="component" value="Chromosome 1"/>
</dbReference>
<evidence type="ECO:0000313" key="2">
    <source>
        <dbReference type="EMBL" id="CAH1390251.1"/>
    </source>
</evidence>
<dbReference type="PROSITE" id="PS50097">
    <property type="entry name" value="BTB"/>
    <property type="match status" value="1"/>
</dbReference>
<evidence type="ECO:0000259" key="1">
    <source>
        <dbReference type="PROSITE" id="PS50097"/>
    </source>
</evidence>
<dbReference type="OrthoDB" id="9997739at2759"/>
<organism evidence="2 3">
    <name type="scientific">Nezara viridula</name>
    <name type="common">Southern green stink bug</name>
    <name type="synonym">Cimex viridulus</name>
    <dbReference type="NCBI Taxonomy" id="85310"/>
    <lineage>
        <taxon>Eukaryota</taxon>
        <taxon>Metazoa</taxon>
        <taxon>Ecdysozoa</taxon>
        <taxon>Arthropoda</taxon>
        <taxon>Hexapoda</taxon>
        <taxon>Insecta</taxon>
        <taxon>Pterygota</taxon>
        <taxon>Neoptera</taxon>
        <taxon>Paraneoptera</taxon>
        <taxon>Hemiptera</taxon>
        <taxon>Heteroptera</taxon>
        <taxon>Panheteroptera</taxon>
        <taxon>Pentatomomorpha</taxon>
        <taxon>Pentatomoidea</taxon>
        <taxon>Pentatomidae</taxon>
        <taxon>Pentatominae</taxon>
        <taxon>Nezara</taxon>
    </lineage>
</organism>
<dbReference type="InterPro" id="IPR011705">
    <property type="entry name" value="BACK"/>
</dbReference>
<dbReference type="FunFam" id="2.60.120.260:FF:000051">
    <property type="entry name" value="BTB/POZ domain-containing protein 9"/>
    <property type="match status" value="1"/>
</dbReference>
<evidence type="ECO:0000313" key="3">
    <source>
        <dbReference type="Proteomes" id="UP001152798"/>
    </source>
</evidence>
<dbReference type="SUPFAM" id="SSF49785">
    <property type="entry name" value="Galactose-binding domain-like"/>
    <property type="match status" value="2"/>
</dbReference>
<feature type="domain" description="BTB" evidence="1">
    <location>
        <begin position="45"/>
        <end position="112"/>
    </location>
</feature>
<dbReference type="InterPro" id="IPR052407">
    <property type="entry name" value="BTB_POZ_domain_cont_9"/>
</dbReference>
<dbReference type="SMART" id="SM00875">
    <property type="entry name" value="BACK"/>
    <property type="match status" value="1"/>
</dbReference>
<dbReference type="PANTHER" id="PTHR46306">
    <property type="entry name" value="BTB/POZ DOMAIN-CONTAINING PROTEIN 9"/>
    <property type="match status" value="1"/>
</dbReference>
<dbReference type="AlphaFoldDB" id="A0A9P0E203"/>
<dbReference type="GO" id="GO:0050804">
    <property type="term" value="P:modulation of chemical synaptic transmission"/>
    <property type="evidence" value="ECO:0007669"/>
    <property type="project" value="TreeGrafter"/>
</dbReference>
<dbReference type="Pfam" id="PF00754">
    <property type="entry name" value="F5_F8_type_C"/>
    <property type="match status" value="2"/>
</dbReference>
<dbReference type="CDD" id="cd18287">
    <property type="entry name" value="BTB_POZ_BTBD9"/>
    <property type="match status" value="1"/>
</dbReference>
<keyword evidence="3" id="KW-1185">Reference proteome</keyword>
<dbReference type="GO" id="GO:0008344">
    <property type="term" value="P:adult locomotory behavior"/>
    <property type="evidence" value="ECO:0007669"/>
    <property type="project" value="TreeGrafter"/>
</dbReference>
<dbReference type="PANTHER" id="PTHR46306:SF1">
    <property type="entry name" value="BTB_POZ DOMAIN-CONTAINING PROTEIN 9"/>
    <property type="match status" value="1"/>
</dbReference>
<dbReference type="InterPro" id="IPR000210">
    <property type="entry name" value="BTB/POZ_dom"/>
</dbReference>
<dbReference type="GO" id="GO:0005737">
    <property type="term" value="C:cytoplasm"/>
    <property type="evidence" value="ECO:0007669"/>
    <property type="project" value="TreeGrafter"/>
</dbReference>
<dbReference type="InterPro" id="IPR011333">
    <property type="entry name" value="SKP1/BTB/POZ_sf"/>
</dbReference>
<dbReference type="Gene3D" id="1.25.40.420">
    <property type="match status" value="1"/>
</dbReference>
<dbReference type="Gene3D" id="2.60.120.260">
    <property type="entry name" value="Galactose-binding domain-like"/>
    <property type="match status" value="2"/>
</dbReference>
<dbReference type="GO" id="GO:0048512">
    <property type="term" value="P:circadian behavior"/>
    <property type="evidence" value="ECO:0007669"/>
    <property type="project" value="TreeGrafter"/>
</dbReference>
<gene>
    <name evidence="2" type="ORF">NEZAVI_LOCUS1483</name>
</gene>
<dbReference type="Pfam" id="PF00651">
    <property type="entry name" value="BTB"/>
    <property type="match status" value="1"/>
</dbReference>
<dbReference type="InterPro" id="IPR000421">
    <property type="entry name" value="FA58C"/>
</dbReference>
<dbReference type="InterPro" id="IPR008979">
    <property type="entry name" value="Galactose-bd-like_sf"/>
</dbReference>
<reference evidence="2" key="1">
    <citation type="submission" date="2022-01" db="EMBL/GenBank/DDBJ databases">
        <authorList>
            <person name="King R."/>
        </authorList>
    </citation>
    <scope>NUCLEOTIDE SEQUENCE</scope>
</reference>
<dbReference type="Pfam" id="PF07707">
    <property type="entry name" value="BACK"/>
    <property type="match status" value="1"/>
</dbReference>
<dbReference type="SMART" id="SM00225">
    <property type="entry name" value="BTB"/>
    <property type="match status" value="1"/>
</dbReference>